<feature type="compositionally biased region" description="Pro residues" evidence="1">
    <location>
        <begin position="20"/>
        <end position="29"/>
    </location>
</feature>
<evidence type="ECO:0000256" key="1">
    <source>
        <dbReference type="SAM" id="MobiDB-lite"/>
    </source>
</evidence>
<evidence type="ECO:0000313" key="3">
    <source>
        <dbReference type="Proteomes" id="UP000722791"/>
    </source>
</evidence>
<proteinExistence type="predicted"/>
<evidence type="ECO:0000313" key="2">
    <source>
        <dbReference type="EMBL" id="GIM09890.1"/>
    </source>
</evidence>
<organism evidence="2 3">
    <name type="scientific">Volvox reticuliferus</name>
    <dbReference type="NCBI Taxonomy" id="1737510"/>
    <lineage>
        <taxon>Eukaryota</taxon>
        <taxon>Viridiplantae</taxon>
        <taxon>Chlorophyta</taxon>
        <taxon>core chlorophytes</taxon>
        <taxon>Chlorophyceae</taxon>
        <taxon>CS clade</taxon>
        <taxon>Chlamydomonadales</taxon>
        <taxon>Volvocaceae</taxon>
        <taxon>Volvox</taxon>
    </lineage>
</organism>
<sequence length="240" mass="25123">PGPETWLWCLHQQELLAPASLPPPPPPGLSRPSLGTLPPSTRLEVTTAAATGAVLPPGTSPFARPTLTASESTFQADAISHAPSTAGGAYWAPTAATSPFTRPSLGTRPLAPLKSSDMQPVSGFPHTLVMVAASHRVVRPSSWRRAAVFHRHLCHYSTSTTSYGAPLRWWLPLLEVVSEVFLAPWSSHPSIASFSGGRMLITPSKALPPAAGAGDGDNVGVGGGVYQQPSGTARRYGGQR</sequence>
<accession>A0A8J4LT62</accession>
<gene>
    <name evidence="2" type="ORF">Vretimale_13697</name>
</gene>
<dbReference type="Proteomes" id="UP000722791">
    <property type="component" value="Unassembled WGS sequence"/>
</dbReference>
<dbReference type="EMBL" id="BNCQ01000033">
    <property type="protein sequence ID" value="GIM09890.1"/>
    <property type="molecule type" value="Genomic_DNA"/>
</dbReference>
<feature type="compositionally biased region" description="Gly residues" evidence="1">
    <location>
        <begin position="213"/>
        <end position="225"/>
    </location>
</feature>
<comment type="caution">
    <text evidence="2">The sequence shown here is derived from an EMBL/GenBank/DDBJ whole genome shotgun (WGS) entry which is preliminary data.</text>
</comment>
<reference evidence="2" key="1">
    <citation type="journal article" date="2021" name="Proc. Natl. Acad. Sci. U.S.A.">
        <title>Three genomes in the algal genus Volvox reveal the fate of a haploid sex-determining region after a transition to homothallism.</title>
        <authorList>
            <person name="Yamamoto K."/>
            <person name="Hamaji T."/>
            <person name="Kawai-Toyooka H."/>
            <person name="Matsuzaki R."/>
            <person name="Takahashi F."/>
            <person name="Nishimura Y."/>
            <person name="Kawachi M."/>
            <person name="Noguchi H."/>
            <person name="Minakuchi Y."/>
            <person name="Umen J.G."/>
            <person name="Toyoda A."/>
            <person name="Nozaki H."/>
        </authorList>
    </citation>
    <scope>NUCLEOTIDE SEQUENCE</scope>
    <source>
        <strain evidence="2">NIES-3785</strain>
    </source>
</reference>
<feature type="region of interest" description="Disordered" evidence="1">
    <location>
        <begin position="18"/>
        <end position="37"/>
    </location>
</feature>
<dbReference type="AlphaFoldDB" id="A0A8J4LT62"/>
<feature type="region of interest" description="Disordered" evidence="1">
    <location>
        <begin position="209"/>
        <end position="240"/>
    </location>
</feature>
<name>A0A8J4LT62_9CHLO</name>
<protein>
    <submittedName>
        <fullName evidence="2">Uncharacterized protein</fullName>
    </submittedName>
</protein>
<feature type="non-terminal residue" evidence="2">
    <location>
        <position position="1"/>
    </location>
</feature>